<organism evidence="2 3">
    <name type="scientific">Candidatus Nitrohelix vancouverensis</name>
    <dbReference type="NCBI Taxonomy" id="2705534"/>
    <lineage>
        <taxon>Bacteria</taxon>
        <taxon>Pseudomonadati</taxon>
        <taxon>Nitrospinota/Tectimicrobiota group</taxon>
        <taxon>Nitrospinota</taxon>
        <taxon>Nitrospinia</taxon>
        <taxon>Nitrospinales</taxon>
        <taxon>Nitrospinaceae</taxon>
        <taxon>Candidatus Nitrohelix</taxon>
    </lineage>
</organism>
<dbReference type="KEGG" id="nva:G3M78_10120"/>
<dbReference type="Pfam" id="PF03358">
    <property type="entry name" value="FMN_red"/>
    <property type="match status" value="1"/>
</dbReference>
<dbReference type="InterPro" id="IPR005025">
    <property type="entry name" value="FMN_Rdtase-like_dom"/>
</dbReference>
<dbReference type="GO" id="GO:0005829">
    <property type="term" value="C:cytosol"/>
    <property type="evidence" value="ECO:0007669"/>
    <property type="project" value="TreeGrafter"/>
</dbReference>
<gene>
    <name evidence="2" type="ORF">G3M78_10120</name>
</gene>
<dbReference type="GO" id="GO:0010181">
    <property type="term" value="F:FMN binding"/>
    <property type="evidence" value="ECO:0007669"/>
    <property type="project" value="TreeGrafter"/>
</dbReference>
<reference evidence="3" key="1">
    <citation type="submission" date="2020-02" db="EMBL/GenBank/DDBJ databases">
        <title>Genomic and physiological characterization of two novel Nitrospinaceae genera.</title>
        <authorList>
            <person name="Mueller A.J."/>
            <person name="Jung M.-Y."/>
            <person name="Strachan C.R."/>
            <person name="Herbold C.W."/>
            <person name="Kirkegaard R.H."/>
            <person name="Daims H."/>
        </authorList>
    </citation>
    <scope>NUCLEOTIDE SEQUENCE [LARGE SCALE GENOMIC DNA]</scope>
</reference>
<dbReference type="InterPro" id="IPR029039">
    <property type="entry name" value="Flavoprotein-like_sf"/>
</dbReference>
<dbReference type="InterPro" id="IPR050712">
    <property type="entry name" value="NAD(P)H-dep_reductase"/>
</dbReference>
<dbReference type="AlphaFoldDB" id="A0A7T0C3A5"/>
<feature type="domain" description="NADPH-dependent FMN reductase-like" evidence="1">
    <location>
        <begin position="1"/>
        <end position="142"/>
    </location>
</feature>
<dbReference type="GO" id="GO:0016491">
    <property type="term" value="F:oxidoreductase activity"/>
    <property type="evidence" value="ECO:0007669"/>
    <property type="project" value="InterPro"/>
</dbReference>
<evidence type="ECO:0000259" key="1">
    <source>
        <dbReference type="Pfam" id="PF03358"/>
    </source>
</evidence>
<dbReference type="Proteomes" id="UP000594464">
    <property type="component" value="Chromosome"/>
</dbReference>
<evidence type="ECO:0000313" key="2">
    <source>
        <dbReference type="EMBL" id="QPJ65726.1"/>
    </source>
</evidence>
<dbReference type="EMBL" id="CP048620">
    <property type="protein sequence ID" value="QPJ65726.1"/>
    <property type="molecule type" value="Genomic_DNA"/>
</dbReference>
<protein>
    <submittedName>
        <fullName evidence="2">NAD(P)H-dependent oxidoreductase</fullName>
    </submittedName>
</protein>
<evidence type="ECO:0000313" key="3">
    <source>
        <dbReference type="Proteomes" id="UP000594464"/>
    </source>
</evidence>
<dbReference type="PANTHER" id="PTHR30543">
    <property type="entry name" value="CHROMATE REDUCTASE"/>
    <property type="match status" value="1"/>
</dbReference>
<dbReference type="PANTHER" id="PTHR30543:SF28">
    <property type="entry name" value="NADPH-DEPENDENT FMN REDUCTASE-LIKE DOMAIN-CONTAINING PROTEIN"/>
    <property type="match status" value="1"/>
</dbReference>
<proteinExistence type="predicted"/>
<accession>A0A7T0C3A5</accession>
<dbReference type="SUPFAM" id="SSF52218">
    <property type="entry name" value="Flavoproteins"/>
    <property type="match status" value="1"/>
</dbReference>
<dbReference type="Gene3D" id="3.40.50.360">
    <property type="match status" value="1"/>
</dbReference>
<sequence length="176" mass="19267">MSFLIISASLNPDSRSRILANYARSVAQSRGMTVDFMDLEGLQLPLCDGHKAYEAEGVDALRARIESAQGILIASAIYHFSPNAAARNIIELTGSAWKQKVVGFLCAAGGKSSYMSVMSLANSLMLDFRCWIVPRFVYAIGSSFENDVLTDEGIKERVSLLIAEWERATRALNPEA</sequence>
<name>A0A7T0C3A5_9BACT</name>